<dbReference type="GO" id="GO:0046718">
    <property type="term" value="P:symbiont entry into host cell"/>
    <property type="evidence" value="ECO:0007669"/>
    <property type="project" value="UniProtKB-KW"/>
</dbReference>
<reference evidence="9 10" key="1">
    <citation type="submission" date="2020-08" db="EMBL/GenBank/DDBJ databases">
        <title>Genome sequences of two marsupial simplex viruses; Macropodid alphaherpesvirus 2 and 4.</title>
        <authorList>
            <person name="Vaz P.K."/>
            <person name="Mahony T."/>
            <person name="Hartley C.A."/>
            <person name="Motha J."/>
            <person name="Devlin J.M."/>
        </authorList>
    </citation>
    <scope>NUCLEOTIDE SEQUENCE [LARGE SCALE GENOMIC DNA]</scope>
    <source>
        <strain evidence="9 10">V3077/08</strain>
    </source>
</reference>
<proteinExistence type="inferred from homology"/>
<dbReference type="KEGG" id="vg:80537072"/>
<dbReference type="GO" id="GO:0075732">
    <property type="term" value="P:viral penetration into host nucleus"/>
    <property type="evidence" value="ECO:0007669"/>
    <property type="project" value="UniProtKB-KW"/>
</dbReference>
<keyword evidence="5" id="KW-0946">Virion</keyword>
<keyword evidence="7" id="KW-1160">Virus entry into host cell</keyword>
<evidence type="ECO:0000256" key="3">
    <source>
        <dbReference type="ARBA" id="ARBA00022562"/>
    </source>
</evidence>
<dbReference type="GO" id="GO:0019028">
    <property type="term" value="C:viral capsid"/>
    <property type="evidence" value="ECO:0007669"/>
    <property type="project" value="UniProtKB-KW"/>
</dbReference>
<keyword evidence="10" id="KW-1185">Reference proteome</keyword>
<dbReference type="GO" id="GO:0019072">
    <property type="term" value="P:viral genome packaging"/>
    <property type="evidence" value="ECO:0007669"/>
    <property type="project" value="InterPro"/>
</dbReference>
<keyword evidence="3" id="KW-1048">Host nucleus</keyword>
<evidence type="ECO:0000256" key="8">
    <source>
        <dbReference type="SAM" id="MobiDB-lite"/>
    </source>
</evidence>
<dbReference type="EMBL" id="MT900475">
    <property type="protein sequence ID" value="QOD40208.1"/>
    <property type="molecule type" value="Genomic_DNA"/>
</dbReference>
<dbReference type="InterPro" id="IPR002493">
    <property type="entry name" value="Herpes_UL25"/>
</dbReference>
<gene>
    <name evidence="9" type="primary">UL25</name>
</gene>
<evidence type="ECO:0000313" key="10">
    <source>
        <dbReference type="Proteomes" id="UP000828583"/>
    </source>
</evidence>
<evidence type="ECO:0000256" key="7">
    <source>
        <dbReference type="ARBA" id="ARBA00023296"/>
    </source>
</evidence>
<keyword evidence="1" id="KW-1163">Viral penetration into host nucleus</keyword>
<dbReference type="Pfam" id="PF01499">
    <property type="entry name" value="Herpes_UL25"/>
    <property type="match status" value="1"/>
</dbReference>
<sequence length="580" mass="64329">MNPHYTFAAQDVWEHKHFIIPDARNFITPPFPINFWTEPIFTVPRETTQEQLAVLRAQHMAAAAALENALHQAVGLPNEIDERIRPLEQQVGNITEALQFLEEADVITERELPPSQPQSNDATELEGDPREAQINQIQPTEVQIVRNDPPLRYETNLPLDFLSMVYAGRAAGGSNGVTFGSWYRTLQDRLIADHPLTARTADFRNGRISKTFMSSLVLSLQACGRIYVGSYSYTAFECAVLCLYLLHRAMASDIPNPPSTFEELIGNLPQYIETMNEAINALGGRPCYRYREDKLPKVQFSATGGRYDRTALTSHTIVLVLLAHGVLPAAPGEVPKDTVADIDPEQQARTDDVNRAAAAFLSRGQNIFLWETQTMLRATINTITGLVVLQRLLMNGNVYTDRLNNSMQLGMLLPGAVPSEAIARGASGADSTTIRSGNNNFEALCKNYMTPLYKVQPHMELTYIFPGLSAISLDPPIGRSAGANKRIVDITPDPRHTAIICLTALEMTNRNRATVPTRDILNAHNALALQYERGLGLLAQQGRSSITTTLKKSNAFKINSDYDLLYFLCLGFIPQYLSEA</sequence>
<keyword evidence="4" id="KW-1188">Viral release from host cell</keyword>
<dbReference type="HAMAP" id="MF_04025">
    <property type="entry name" value="HSV_CVC2"/>
    <property type="match status" value="1"/>
</dbReference>
<evidence type="ECO:0000256" key="1">
    <source>
        <dbReference type="ARBA" id="ARBA00022524"/>
    </source>
</evidence>
<keyword evidence="2" id="KW-0167">Capsid protein</keyword>
<feature type="region of interest" description="Disordered" evidence="8">
    <location>
        <begin position="110"/>
        <end position="132"/>
    </location>
</feature>
<dbReference type="GO" id="GO:0043657">
    <property type="term" value="C:host cell"/>
    <property type="evidence" value="ECO:0007669"/>
    <property type="project" value="GOC"/>
</dbReference>
<keyword evidence="6" id="KW-0231">Viral genome packaging</keyword>
<protein>
    <submittedName>
        <fullName evidence="9">DNA packaging tegument protein</fullName>
    </submittedName>
</protein>
<accession>A0AAE7MLK6</accession>
<dbReference type="GeneID" id="80537072"/>
<dbReference type="Proteomes" id="UP000828583">
    <property type="component" value="Segment"/>
</dbReference>
<evidence type="ECO:0000256" key="2">
    <source>
        <dbReference type="ARBA" id="ARBA00022561"/>
    </source>
</evidence>
<dbReference type="RefSeq" id="YP_010798839.1">
    <property type="nucleotide sequence ID" value="NC_076513.1"/>
</dbReference>
<evidence type="ECO:0000256" key="5">
    <source>
        <dbReference type="ARBA" id="ARBA00022844"/>
    </source>
</evidence>
<evidence type="ECO:0000256" key="4">
    <source>
        <dbReference type="ARBA" id="ARBA00022612"/>
    </source>
</evidence>
<organism evidence="9 10">
    <name type="scientific">Macropodid alphaherpesvirus 2</name>
    <dbReference type="NCBI Taxonomy" id="83440"/>
    <lineage>
        <taxon>Viruses</taxon>
        <taxon>Duplodnaviria</taxon>
        <taxon>Heunggongvirae</taxon>
        <taxon>Peploviricota</taxon>
        <taxon>Herviviricetes</taxon>
        <taxon>Herpesvirales</taxon>
        <taxon>Orthoherpesviridae</taxon>
        <taxon>Alphaherpesvirinae</taxon>
        <taxon>Simplexvirus</taxon>
        <taxon>Simplexvirus macropodidalpha2</taxon>
    </lineage>
</organism>
<name>A0AAE7MLK6_9ALPH</name>
<evidence type="ECO:0000313" key="9">
    <source>
        <dbReference type="EMBL" id="QOD40208.1"/>
    </source>
</evidence>
<evidence type="ECO:0000256" key="6">
    <source>
        <dbReference type="ARBA" id="ARBA00023219"/>
    </source>
</evidence>